<organism evidence="2 3">
    <name type="scientific">Mycena alexandri</name>
    <dbReference type="NCBI Taxonomy" id="1745969"/>
    <lineage>
        <taxon>Eukaryota</taxon>
        <taxon>Fungi</taxon>
        <taxon>Dikarya</taxon>
        <taxon>Basidiomycota</taxon>
        <taxon>Agaricomycotina</taxon>
        <taxon>Agaricomycetes</taxon>
        <taxon>Agaricomycetidae</taxon>
        <taxon>Agaricales</taxon>
        <taxon>Marasmiineae</taxon>
        <taxon>Mycenaceae</taxon>
        <taxon>Mycena</taxon>
    </lineage>
</organism>
<keyword evidence="3" id="KW-1185">Reference proteome</keyword>
<proteinExistence type="predicted"/>
<sequence>MELDGLGKVWASLSLAEGNNKFRDEEILETPLFSDIVFRGLRLSDKHALATVDFRLPTARFLAAKLDESDLRATFLLLPSTPSLIDNVKNFSSWMPDSVFHKRRPTRPWPFPLNSELRGEKTTTDLALESFSISVPLLEFYDVASECKTAAVNGTDEEQVLVVSGHPYVVTRTQLRIVRETALLNATAYNEVRNEVKRHSCGQGIPGIRPNLRMCRRTYKSNGMFETLLELEVPTESGVETQWAYSPYLNTKYRAAGPLDIIPVPVNRQNCPSAAGNVSDYMDVSWRVAFAGRSPLKLRLGDVTPEPPVDHRASKITKAIQQNEAELWNGALGHKFFEDSHPRRRIFMQAIGGAMQFLAAGMMFYYWWTRVSSVGISISGVVLLALANGLGPTVMSLVDSDGSWIVALPFSLVAPLLMFKCIARIEFGWNKGHPTLTRVPANHQERTTQRIDQRTSWRAKLGVLVTLIAAHYLLDPDNIFLVPSSILAPPLENNKLLKFLQVVSDSFCATGVFSQVLLNHHMRAFGGSYRAEPVLYFTSFCIDLVYHFLPTVVGRMELRSGLTLTPMIAMGMQLPLIWQALTLPPVKVNEEEED</sequence>
<feature type="transmembrane region" description="Helical" evidence="1">
    <location>
        <begin position="374"/>
        <end position="398"/>
    </location>
</feature>
<feature type="transmembrane region" description="Helical" evidence="1">
    <location>
        <begin position="346"/>
        <end position="367"/>
    </location>
</feature>
<gene>
    <name evidence="2" type="ORF">C8F04DRAFT_1062971</name>
</gene>
<name>A0AAD6TIE5_9AGAR</name>
<feature type="transmembrane region" description="Helical" evidence="1">
    <location>
        <begin position="404"/>
        <end position="423"/>
    </location>
</feature>
<accession>A0AAD6TIE5</accession>
<evidence type="ECO:0000313" key="2">
    <source>
        <dbReference type="EMBL" id="KAJ7047191.1"/>
    </source>
</evidence>
<dbReference type="EMBL" id="JARJCM010000002">
    <property type="protein sequence ID" value="KAJ7047191.1"/>
    <property type="molecule type" value="Genomic_DNA"/>
</dbReference>
<evidence type="ECO:0000313" key="3">
    <source>
        <dbReference type="Proteomes" id="UP001218188"/>
    </source>
</evidence>
<reference evidence="2" key="1">
    <citation type="submission" date="2023-03" db="EMBL/GenBank/DDBJ databases">
        <title>Massive genome expansion in bonnet fungi (Mycena s.s.) driven by repeated elements and novel gene families across ecological guilds.</title>
        <authorList>
            <consortium name="Lawrence Berkeley National Laboratory"/>
            <person name="Harder C.B."/>
            <person name="Miyauchi S."/>
            <person name="Viragh M."/>
            <person name="Kuo A."/>
            <person name="Thoen E."/>
            <person name="Andreopoulos B."/>
            <person name="Lu D."/>
            <person name="Skrede I."/>
            <person name="Drula E."/>
            <person name="Henrissat B."/>
            <person name="Morin E."/>
            <person name="Kohler A."/>
            <person name="Barry K."/>
            <person name="LaButti K."/>
            <person name="Morin E."/>
            <person name="Salamov A."/>
            <person name="Lipzen A."/>
            <person name="Mereny Z."/>
            <person name="Hegedus B."/>
            <person name="Baldrian P."/>
            <person name="Stursova M."/>
            <person name="Weitz H."/>
            <person name="Taylor A."/>
            <person name="Grigoriev I.V."/>
            <person name="Nagy L.G."/>
            <person name="Martin F."/>
            <person name="Kauserud H."/>
        </authorList>
    </citation>
    <scope>NUCLEOTIDE SEQUENCE</scope>
    <source>
        <strain evidence="2">CBHHK200</strain>
    </source>
</reference>
<comment type="caution">
    <text evidence="2">The sequence shown here is derived from an EMBL/GenBank/DDBJ whole genome shotgun (WGS) entry which is preliminary data.</text>
</comment>
<dbReference type="Proteomes" id="UP001218188">
    <property type="component" value="Unassembled WGS sequence"/>
</dbReference>
<keyword evidence="1" id="KW-0472">Membrane</keyword>
<evidence type="ECO:0000256" key="1">
    <source>
        <dbReference type="SAM" id="Phobius"/>
    </source>
</evidence>
<protein>
    <submittedName>
        <fullName evidence="2">Uncharacterized protein</fullName>
    </submittedName>
</protein>
<keyword evidence="1" id="KW-0812">Transmembrane</keyword>
<dbReference type="AlphaFoldDB" id="A0AAD6TIE5"/>
<keyword evidence="1" id="KW-1133">Transmembrane helix</keyword>